<dbReference type="PRINTS" id="PR00466">
    <property type="entry name" value="GP91PHOX"/>
</dbReference>
<protein>
    <recommendedName>
        <fullName evidence="7">FAD-binding FR-type domain-containing protein</fullName>
    </recommendedName>
</protein>
<dbReference type="InterPro" id="IPR000778">
    <property type="entry name" value="Cyt_b245_heavy_chain"/>
</dbReference>
<feature type="transmembrane region" description="Helical" evidence="6">
    <location>
        <begin position="52"/>
        <end position="71"/>
    </location>
</feature>
<evidence type="ECO:0000256" key="2">
    <source>
        <dbReference type="ARBA" id="ARBA00022692"/>
    </source>
</evidence>
<dbReference type="PANTHER" id="PTHR11972:SF194">
    <property type="entry name" value="FAD-BINDING FR-TYPE DOMAIN-CONTAINING PROTEIN"/>
    <property type="match status" value="1"/>
</dbReference>
<sequence length="609" mass="68318">MADFLFIIGILFMVFYHFGRVTHLSFQEIENGTVMHHHGPIVSKQWKKVNHAAYYFGTVAIVPFSLLWIPVSRGSPFLRLIGLPFEHAVKYHSWLAVLMMFFVTLRSIGYIVFYMHTGQTALFTGWVTRGEKCAVVAGLVAWIVVWNYHFFVIPILLFFMDRFLRMLQSRQLVDVLSAKALESGAVELHLARNSSDGFVFHALSTWCIQIPSLSKLQWHFFSVASTPTKEDHELTIVIKPLGAWTRKLHNQLKAATDAKYSQSSCPFSFKARVEGPYGDESDFYLTYETLVLVAGGIGVTPILAILRDILHRHKVALKKASHLPTSIEVYHCVRTPVELCVLNEIDPNQILPDYGKLGLSIHVHAYITSKLRELYTSQLATHVNTGENRALDLAKFGGSNHISTTGYVSPNRGVKPQGISSISSVGNTKWVAAITISSMIGYFVFSGLANLYIVRAYSYNFPNYNRAHVVVICMLLGIILFGGALLIIWLIHNKTQKENTSLIQPKGHSTTNSPTNYPVQEFYDNEANVGCEGGSPWNGDLHLCCRPDWKDVFNHLSNKYKGQSVGVLVSGSQSMQEDVASECRSHSKFLFPVTAKEVAFDFHSISFDL</sequence>
<dbReference type="InterPro" id="IPR017938">
    <property type="entry name" value="Riboflavin_synthase-like_b-brl"/>
</dbReference>
<keyword evidence="4" id="KW-0560">Oxidoreductase</keyword>
<proteinExistence type="predicted"/>
<evidence type="ECO:0000259" key="7">
    <source>
        <dbReference type="PROSITE" id="PS51384"/>
    </source>
</evidence>
<evidence type="ECO:0000256" key="1">
    <source>
        <dbReference type="ARBA" id="ARBA00004141"/>
    </source>
</evidence>
<comment type="subcellular location">
    <subcellularLocation>
        <location evidence="1">Membrane</location>
        <topology evidence="1">Multi-pass membrane protein</topology>
    </subcellularLocation>
</comment>
<feature type="transmembrane region" description="Helical" evidence="6">
    <location>
        <begin position="430"/>
        <end position="454"/>
    </location>
</feature>
<dbReference type="InterPro" id="IPR013130">
    <property type="entry name" value="Fe3_Rdtase_TM_dom"/>
</dbReference>
<dbReference type="SUPFAM" id="SSF52343">
    <property type="entry name" value="Ferredoxin reductase-like, C-terminal NADP-linked domain"/>
    <property type="match status" value="1"/>
</dbReference>
<feature type="domain" description="FAD-binding FR-type" evidence="7">
    <location>
        <begin position="159"/>
        <end position="283"/>
    </location>
</feature>
<evidence type="ECO:0000256" key="3">
    <source>
        <dbReference type="ARBA" id="ARBA00022989"/>
    </source>
</evidence>
<keyword evidence="9" id="KW-1185">Reference proteome</keyword>
<dbReference type="EMBL" id="JABFUD020000008">
    <property type="protein sequence ID" value="KAI5076064.1"/>
    <property type="molecule type" value="Genomic_DNA"/>
</dbReference>
<dbReference type="InterPro" id="IPR013112">
    <property type="entry name" value="FAD-bd_8"/>
</dbReference>
<dbReference type="AlphaFoldDB" id="A0A9D4UY53"/>
<dbReference type="InterPro" id="IPR017927">
    <property type="entry name" value="FAD-bd_FR_type"/>
</dbReference>
<evidence type="ECO:0000256" key="4">
    <source>
        <dbReference type="ARBA" id="ARBA00023002"/>
    </source>
</evidence>
<evidence type="ECO:0000256" key="6">
    <source>
        <dbReference type="SAM" id="Phobius"/>
    </source>
</evidence>
<dbReference type="PROSITE" id="PS51384">
    <property type="entry name" value="FAD_FR"/>
    <property type="match status" value="1"/>
</dbReference>
<feature type="transmembrane region" description="Helical" evidence="6">
    <location>
        <begin position="290"/>
        <end position="310"/>
    </location>
</feature>
<gene>
    <name evidence="8" type="ORF">GOP47_0008129</name>
</gene>
<feature type="transmembrane region" description="Helical" evidence="6">
    <location>
        <begin position="134"/>
        <end position="160"/>
    </location>
</feature>
<feature type="transmembrane region" description="Helical" evidence="6">
    <location>
        <begin position="91"/>
        <end position="113"/>
    </location>
</feature>
<feature type="transmembrane region" description="Helical" evidence="6">
    <location>
        <begin position="466"/>
        <end position="491"/>
    </location>
</feature>
<organism evidence="8 9">
    <name type="scientific">Adiantum capillus-veneris</name>
    <name type="common">Maidenhair fern</name>
    <dbReference type="NCBI Taxonomy" id="13818"/>
    <lineage>
        <taxon>Eukaryota</taxon>
        <taxon>Viridiplantae</taxon>
        <taxon>Streptophyta</taxon>
        <taxon>Embryophyta</taxon>
        <taxon>Tracheophyta</taxon>
        <taxon>Polypodiopsida</taxon>
        <taxon>Polypodiidae</taxon>
        <taxon>Polypodiales</taxon>
        <taxon>Pteridineae</taxon>
        <taxon>Pteridaceae</taxon>
        <taxon>Vittarioideae</taxon>
        <taxon>Adiantum</taxon>
    </lineage>
</organism>
<dbReference type="InterPro" id="IPR050369">
    <property type="entry name" value="RBOH/FRE"/>
</dbReference>
<dbReference type="Pfam" id="PF08030">
    <property type="entry name" value="NAD_binding_6"/>
    <property type="match status" value="2"/>
</dbReference>
<dbReference type="Gene3D" id="3.40.50.80">
    <property type="entry name" value="Nucleotide-binding domain of ferredoxin-NADP reductase (FNR) module"/>
    <property type="match status" value="2"/>
</dbReference>
<dbReference type="Pfam" id="PF08022">
    <property type="entry name" value="FAD_binding_8"/>
    <property type="match status" value="1"/>
</dbReference>
<evidence type="ECO:0000256" key="5">
    <source>
        <dbReference type="ARBA" id="ARBA00023136"/>
    </source>
</evidence>
<keyword evidence="3 6" id="KW-1133">Transmembrane helix</keyword>
<dbReference type="GO" id="GO:0016491">
    <property type="term" value="F:oxidoreductase activity"/>
    <property type="evidence" value="ECO:0007669"/>
    <property type="project" value="UniProtKB-KW"/>
</dbReference>
<dbReference type="Proteomes" id="UP000886520">
    <property type="component" value="Chromosome 8"/>
</dbReference>
<dbReference type="GO" id="GO:0005886">
    <property type="term" value="C:plasma membrane"/>
    <property type="evidence" value="ECO:0007669"/>
    <property type="project" value="TreeGrafter"/>
</dbReference>
<dbReference type="InterPro" id="IPR039261">
    <property type="entry name" value="FNR_nucleotide-bd"/>
</dbReference>
<feature type="transmembrane region" description="Helical" evidence="6">
    <location>
        <begin position="6"/>
        <end position="26"/>
    </location>
</feature>
<keyword evidence="2 6" id="KW-0812">Transmembrane</keyword>
<dbReference type="OrthoDB" id="167398at2759"/>
<accession>A0A9D4UY53</accession>
<reference evidence="8" key="1">
    <citation type="submission" date="2021-01" db="EMBL/GenBank/DDBJ databases">
        <title>Adiantum capillus-veneris genome.</title>
        <authorList>
            <person name="Fang Y."/>
            <person name="Liao Q."/>
        </authorList>
    </citation>
    <scope>NUCLEOTIDE SEQUENCE</scope>
    <source>
        <strain evidence="8">H3</strain>
        <tissue evidence="8">Leaf</tissue>
    </source>
</reference>
<dbReference type="PANTHER" id="PTHR11972">
    <property type="entry name" value="NADPH OXIDASE"/>
    <property type="match status" value="1"/>
</dbReference>
<keyword evidence="5 6" id="KW-0472">Membrane</keyword>
<evidence type="ECO:0000313" key="8">
    <source>
        <dbReference type="EMBL" id="KAI5076064.1"/>
    </source>
</evidence>
<dbReference type="CDD" id="cd06186">
    <property type="entry name" value="NOX_Duox_like_FAD_NADP"/>
    <property type="match status" value="1"/>
</dbReference>
<comment type="caution">
    <text evidence="8">The sequence shown here is derived from an EMBL/GenBank/DDBJ whole genome shotgun (WGS) entry which is preliminary data.</text>
</comment>
<name>A0A9D4UY53_ADICA</name>
<dbReference type="InterPro" id="IPR013121">
    <property type="entry name" value="Fe_red_NAD-bd_6"/>
</dbReference>
<evidence type="ECO:0000313" key="9">
    <source>
        <dbReference type="Proteomes" id="UP000886520"/>
    </source>
</evidence>
<dbReference type="SFLD" id="SFLDS00052">
    <property type="entry name" value="Ferric_Reductase_Domain"/>
    <property type="match status" value="1"/>
</dbReference>
<dbReference type="Pfam" id="PF01794">
    <property type="entry name" value="Ferric_reduct"/>
    <property type="match status" value="1"/>
</dbReference>
<dbReference type="SUPFAM" id="SSF63380">
    <property type="entry name" value="Riboflavin synthase domain-like"/>
    <property type="match status" value="1"/>
</dbReference>